<comment type="pathway">
    <text evidence="2">Protein modification; protein sumoylation.</text>
</comment>
<comment type="similarity">
    <text evidence="3">Belongs to the PIAS family.</text>
</comment>
<keyword evidence="12" id="KW-0804">Transcription</keyword>
<dbReference type="PANTHER" id="PTHR10782:SF9">
    <property type="entry name" value="E3 SUMO-PROTEIN LIGASE PIAS4"/>
    <property type="match status" value="1"/>
</dbReference>
<feature type="compositionally biased region" description="Low complexity" evidence="15">
    <location>
        <begin position="406"/>
        <end position="423"/>
    </location>
</feature>
<dbReference type="InterPro" id="IPR038654">
    <property type="entry name" value="PINIT_sf"/>
</dbReference>
<dbReference type="Pfam" id="PF02037">
    <property type="entry name" value="SAP"/>
    <property type="match status" value="1"/>
</dbReference>
<keyword evidence="9" id="KW-0862">Zinc</keyword>
<keyword evidence="4" id="KW-1017">Isopeptide bond</keyword>
<evidence type="ECO:0000256" key="9">
    <source>
        <dbReference type="ARBA" id="ARBA00022833"/>
    </source>
</evidence>
<dbReference type="CDD" id="cd16821">
    <property type="entry name" value="SP-RING_PIAS4"/>
    <property type="match status" value="1"/>
</dbReference>
<dbReference type="Pfam" id="PF02891">
    <property type="entry name" value="zf-MIZ"/>
    <property type="match status" value="1"/>
</dbReference>
<proteinExistence type="inferred from homology"/>
<organism evidence="19 20">
    <name type="scientific">Sander lucioperca</name>
    <name type="common">Pike-perch</name>
    <name type="synonym">Perca lucioperca</name>
    <dbReference type="NCBI Taxonomy" id="283035"/>
    <lineage>
        <taxon>Eukaryota</taxon>
        <taxon>Metazoa</taxon>
        <taxon>Chordata</taxon>
        <taxon>Craniata</taxon>
        <taxon>Vertebrata</taxon>
        <taxon>Euteleostomi</taxon>
        <taxon>Actinopterygii</taxon>
        <taxon>Neopterygii</taxon>
        <taxon>Teleostei</taxon>
        <taxon>Neoteleostei</taxon>
        <taxon>Acanthomorphata</taxon>
        <taxon>Eupercaria</taxon>
        <taxon>Perciformes</taxon>
        <taxon>Percoidei</taxon>
        <taxon>Percidae</taxon>
        <taxon>Luciopercinae</taxon>
        <taxon>Sander</taxon>
    </lineage>
</organism>
<sequence>MVKSFRVSDLQTLLASMGRSKSGLKQDLVGRALRLVQTEYSPELLKNVRQLYESRFPKTSGWLAARRPEGIPVAYSSLSSSPTATSQGADYLNGISKPIPTPAAEVKLVPLPFYQTLETLLHPTELIDVNNEKLQDSQCIFELTPNQADQIRNASLLNYDILDNLHCFFCCVSVCLQGYYPSNKPGVEPRRPCRPVNITPWLHLSNVTNRVTVTWGNFGKRYSVAVYLVRVFTAADLFSQLKLCSVESAERCRERIQDKLRFDPESEIATTGLRVSLICPLVKMRLGVPCRVLTCAHLQCFDAVFFLQMNEKKPTWTCPVCDKPAPFELLTIDGLLSEILKETSEDIEEIEYLTDGSWRPIRDDKERDRERERSNTPEYPVVDICIPEANGHSPAHSSTSVGMAGGPAVAPGGGAVVDLTLDSSSEEEGGGAGGDSEDTEDSADSPAPKRGRYNYDKDLVTAY</sequence>
<feature type="region of interest" description="Disordered" evidence="15">
    <location>
        <begin position="363"/>
        <end position="463"/>
    </location>
</feature>
<dbReference type="PROSITE" id="PS50800">
    <property type="entry name" value="SAP"/>
    <property type="match status" value="1"/>
</dbReference>
<dbReference type="InterPro" id="IPR003034">
    <property type="entry name" value="SAP_dom"/>
</dbReference>
<reference evidence="19" key="1">
    <citation type="submission" date="2025-08" db="UniProtKB">
        <authorList>
            <consortium name="Ensembl"/>
        </authorList>
    </citation>
    <scope>IDENTIFICATION</scope>
</reference>
<dbReference type="GO" id="GO:0005634">
    <property type="term" value="C:nucleus"/>
    <property type="evidence" value="ECO:0007669"/>
    <property type="project" value="UniProtKB-SubCell"/>
</dbReference>
<gene>
    <name evidence="19" type="primary">pias4a</name>
</gene>
<name>A0A8C9YQP6_SANLU</name>
<evidence type="ECO:0000256" key="10">
    <source>
        <dbReference type="ARBA" id="ARBA00022843"/>
    </source>
</evidence>
<dbReference type="PROSITE" id="PS51466">
    <property type="entry name" value="PINIT"/>
    <property type="match status" value="1"/>
</dbReference>
<keyword evidence="5" id="KW-0808">Transferase</keyword>
<evidence type="ECO:0000256" key="8">
    <source>
        <dbReference type="ARBA" id="ARBA00022786"/>
    </source>
</evidence>
<dbReference type="GO" id="GO:0006357">
    <property type="term" value="P:regulation of transcription by RNA polymerase II"/>
    <property type="evidence" value="ECO:0007669"/>
    <property type="project" value="TreeGrafter"/>
</dbReference>
<dbReference type="GO" id="GO:0016925">
    <property type="term" value="P:protein sumoylation"/>
    <property type="evidence" value="ECO:0007669"/>
    <property type="project" value="UniProtKB-UniPathway"/>
</dbReference>
<dbReference type="InterPro" id="IPR013083">
    <property type="entry name" value="Znf_RING/FYVE/PHD"/>
</dbReference>
<dbReference type="Pfam" id="PF14324">
    <property type="entry name" value="PINIT"/>
    <property type="match status" value="1"/>
</dbReference>
<dbReference type="InterPro" id="IPR023321">
    <property type="entry name" value="PINIT"/>
</dbReference>
<evidence type="ECO:0000256" key="7">
    <source>
        <dbReference type="ARBA" id="ARBA00022771"/>
    </source>
</evidence>
<reference evidence="19" key="2">
    <citation type="submission" date="2025-09" db="UniProtKB">
        <authorList>
            <consortium name="Ensembl"/>
        </authorList>
    </citation>
    <scope>IDENTIFICATION</scope>
</reference>
<evidence type="ECO:0000256" key="4">
    <source>
        <dbReference type="ARBA" id="ARBA00022499"/>
    </source>
</evidence>
<evidence type="ECO:0000256" key="3">
    <source>
        <dbReference type="ARBA" id="ARBA00005383"/>
    </source>
</evidence>
<keyword evidence="10" id="KW-0832">Ubl conjugation</keyword>
<feature type="domain" description="SP-RING-type" evidence="17">
    <location>
        <begin position="264"/>
        <end position="349"/>
    </location>
</feature>
<dbReference type="SUPFAM" id="SSF68906">
    <property type="entry name" value="SAP domain"/>
    <property type="match status" value="1"/>
</dbReference>
<evidence type="ECO:0000313" key="20">
    <source>
        <dbReference type="Proteomes" id="UP000694568"/>
    </source>
</evidence>
<dbReference type="GO" id="GO:0061665">
    <property type="term" value="F:SUMO ligase activity"/>
    <property type="evidence" value="ECO:0007669"/>
    <property type="project" value="TreeGrafter"/>
</dbReference>
<dbReference type="Proteomes" id="UP000694568">
    <property type="component" value="Unplaced"/>
</dbReference>
<feature type="compositionally biased region" description="Acidic residues" evidence="15">
    <location>
        <begin position="424"/>
        <end position="443"/>
    </location>
</feature>
<dbReference type="AlphaFoldDB" id="A0A8C9YQP6"/>
<dbReference type="Gene3D" id="1.10.720.30">
    <property type="entry name" value="SAP domain"/>
    <property type="match status" value="1"/>
</dbReference>
<evidence type="ECO:0000256" key="12">
    <source>
        <dbReference type="ARBA" id="ARBA00023163"/>
    </source>
</evidence>
<evidence type="ECO:0000256" key="11">
    <source>
        <dbReference type="ARBA" id="ARBA00023015"/>
    </source>
</evidence>
<evidence type="ECO:0000313" key="19">
    <source>
        <dbReference type="Ensembl" id="ENSSLUP00000028407.1"/>
    </source>
</evidence>
<dbReference type="UniPathway" id="UPA00886"/>
<dbReference type="Gene3D" id="2.60.120.780">
    <property type="entry name" value="PINIT domain"/>
    <property type="match status" value="2"/>
</dbReference>
<dbReference type="PROSITE" id="PS51044">
    <property type="entry name" value="ZF_SP_RING"/>
    <property type="match status" value="1"/>
</dbReference>
<feature type="domain" description="SAP" evidence="16">
    <location>
        <begin position="2"/>
        <end position="36"/>
    </location>
</feature>
<keyword evidence="6" id="KW-0479">Metal-binding</keyword>
<keyword evidence="7 14" id="KW-0863">Zinc-finger</keyword>
<accession>A0A8C9YQP6</accession>
<comment type="subcellular location">
    <subcellularLocation>
        <location evidence="1">Nucleus</location>
    </subcellularLocation>
</comment>
<dbReference type="GO" id="GO:0000785">
    <property type="term" value="C:chromatin"/>
    <property type="evidence" value="ECO:0007669"/>
    <property type="project" value="TreeGrafter"/>
</dbReference>
<feature type="compositionally biased region" description="Basic and acidic residues" evidence="15">
    <location>
        <begin position="363"/>
        <end position="375"/>
    </location>
</feature>
<evidence type="ECO:0000256" key="6">
    <source>
        <dbReference type="ARBA" id="ARBA00022723"/>
    </source>
</evidence>
<feature type="compositionally biased region" description="Basic and acidic residues" evidence="15">
    <location>
        <begin position="453"/>
        <end position="463"/>
    </location>
</feature>
<evidence type="ECO:0000259" key="18">
    <source>
        <dbReference type="PROSITE" id="PS51466"/>
    </source>
</evidence>
<keyword evidence="8" id="KW-0833">Ubl conjugation pathway</keyword>
<evidence type="ECO:0000256" key="15">
    <source>
        <dbReference type="SAM" id="MobiDB-lite"/>
    </source>
</evidence>
<dbReference type="InterPro" id="IPR004181">
    <property type="entry name" value="Znf_MIZ"/>
</dbReference>
<evidence type="ECO:0000256" key="2">
    <source>
        <dbReference type="ARBA" id="ARBA00004718"/>
    </source>
</evidence>
<dbReference type="SMART" id="SM00513">
    <property type="entry name" value="SAP"/>
    <property type="match status" value="1"/>
</dbReference>
<dbReference type="Ensembl" id="ENSSLUT00000029327.1">
    <property type="protein sequence ID" value="ENSSLUP00000028407.1"/>
    <property type="gene ID" value="ENSSLUG00000012813.1"/>
</dbReference>
<dbReference type="FunFam" id="1.10.720.30:FF:000009">
    <property type="entry name" value="E3 SUMO-protein ligase PIAS4"/>
    <property type="match status" value="1"/>
</dbReference>
<keyword evidence="20" id="KW-1185">Reference proteome</keyword>
<evidence type="ECO:0000256" key="14">
    <source>
        <dbReference type="PROSITE-ProRule" id="PRU00452"/>
    </source>
</evidence>
<dbReference type="PANTHER" id="PTHR10782">
    <property type="entry name" value="ZINC FINGER MIZ DOMAIN-CONTAINING PROTEIN"/>
    <property type="match status" value="1"/>
</dbReference>
<dbReference type="InterPro" id="IPR036361">
    <property type="entry name" value="SAP_dom_sf"/>
</dbReference>
<evidence type="ECO:0000259" key="17">
    <source>
        <dbReference type="PROSITE" id="PS51044"/>
    </source>
</evidence>
<protein>
    <submittedName>
        <fullName evidence="19">Protein inhibitor of activated STAT, 4a</fullName>
    </submittedName>
</protein>
<keyword evidence="13" id="KW-0539">Nucleus</keyword>
<evidence type="ECO:0000256" key="13">
    <source>
        <dbReference type="ARBA" id="ARBA00023242"/>
    </source>
</evidence>
<keyword evidence="11" id="KW-0805">Transcription regulation</keyword>
<evidence type="ECO:0000256" key="1">
    <source>
        <dbReference type="ARBA" id="ARBA00004123"/>
    </source>
</evidence>
<evidence type="ECO:0000256" key="5">
    <source>
        <dbReference type="ARBA" id="ARBA00022679"/>
    </source>
</evidence>
<dbReference type="Gene3D" id="3.30.40.10">
    <property type="entry name" value="Zinc/RING finger domain, C3HC4 (zinc finger)"/>
    <property type="match status" value="1"/>
</dbReference>
<dbReference type="GeneTree" id="ENSGT01030000234539"/>
<dbReference type="FunFam" id="3.30.40.10:FF:000003">
    <property type="entry name" value="E3 SUMO-protein ligase PIAS2 isoform X1"/>
    <property type="match status" value="1"/>
</dbReference>
<dbReference type="GO" id="GO:0003712">
    <property type="term" value="F:transcription coregulator activity"/>
    <property type="evidence" value="ECO:0007669"/>
    <property type="project" value="TreeGrafter"/>
</dbReference>
<feature type="domain" description="PINIT" evidence="18">
    <location>
        <begin position="95"/>
        <end position="232"/>
    </location>
</feature>
<dbReference type="GO" id="GO:0008270">
    <property type="term" value="F:zinc ion binding"/>
    <property type="evidence" value="ECO:0007669"/>
    <property type="project" value="UniProtKB-KW"/>
</dbReference>
<evidence type="ECO:0000259" key="16">
    <source>
        <dbReference type="PROSITE" id="PS50800"/>
    </source>
</evidence>